<evidence type="ECO:0000313" key="2">
    <source>
        <dbReference type="EMBL" id="GLR72963.1"/>
    </source>
</evidence>
<name>A0AA37WKB9_9ALTE</name>
<feature type="signal peptide" evidence="1">
    <location>
        <begin position="1"/>
        <end position="24"/>
    </location>
</feature>
<proteinExistence type="predicted"/>
<accession>A0AA37WKB9</accession>
<dbReference type="AlphaFoldDB" id="A0AA37WKB9"/>
<feature type="chain" id="PRO_5041312523" evidence="1">
    <location>
        <begin position="25"/>
        <end position="337"/>
    </location>
</feature>
<dbReference type="Proteomes" id="UP001156601">
    <property type="component" value="Unassembled WGS sequence"/>
</dbReference>
<protein>
    <submittedName>
        <fullName evidence="2">Uncharacterized protein</fullName>
    </submittedName>
</protein>
<organism evidence="2 3">
    <name type="scientific">Agaribacter marinus</name>
    <dbReference type="NCBI Taxonomy" id="1431249"/>
    <lineage>
        <taxon>Bacteria</taxon>
        <taxon>Pseudomonadati</taxon>
        <taxon>Pseudomonadota</taxon>
        <taxon>Gammaproteobacteria</taxon>
        <taxon>Alteromonadales</taxon>
        <taxon>Alteromonadaceae</taxon>
        <taxon>Agaribacter</taxon>
    </lineage>
</organism>
<gene>
    <name evidence="2" type="ORF">GCM10007852_38710</name>
</gene>
<sequence length="337" mass="37520">MKSNVSSLVITSLGLTLFSQVSFANNQSDLPFYAASLSENVSTYCETTQCKTHTLDKNALRQFIKANEYADDVKEALSLSEYEVLVGDAIIDSSTSPTLVMEITTSWRGIPIDDMNVTQAIGLPVTQEKIDNAANLMLEQWVNHIRNAEILDAERIYETVGASDYHQEMTIPSTIGDFSLQQQALYRDPMQGSIARYEHPEYADAVVDITVYPVSPFTYTNTMDDADLLAAELSSEQLQVQALVEQAGINEYSISDVKPLKIEQQDQVLEGYAFEVKLNTGIEPVYTTNYLFKKGDKFVKLSGNFPGMVMLPIVEQSIAKIEVPPESKFMRSMRADG</sequence>
<keyword evidence="1" id="KW-0732">Signal</keyword>
<dbReference type="RefSeq" id="WP_284219382.1">
    <property type="nucleotide sequence ID" value="NZ_BSOT01000019.1"/>
</dbReference>
<dbReference type="EMBL" id="BSOT01000019">
    <property type="protein sequence ID" value="GLR72963.1"/>
    <property type="molecule type" value="Genomic_DNA"/>
</dbReference>
<reference evidence="2" key="1">
    <citation type="journal article" date="2014" name="Int. J. Syst. Evol. Microbiol.">
        <title>Complete genome sequence of Corynebacterium casei LMG S-19264T (=DSM 44701T), isolated from a smear-ripened cheese.</title>
        <authorList>
            <consortium name="US DOE Joint Genome Institute (JGI-PGF)"/>
            <person name="Walter F."/>
            <person name="Albersmeier A."/>
            <person name="Kalinowski J."/>
            <person name="Ruckert C."/>
        </authorList>
    </citation>
    <scope>NUCLEOTIDE SEQUENCE</scope>
    <source>
        <strain evidence="2">NBRC 110023</strain>
    </source>
</reference>
<evidence type="ECO:0000313" key="3">
    <source>
        <dbReference type="Proteomes" id="UP001156601"/>
    </source>
</evidence>
<keyword evidence="3" id="KW-1185">Reference proteome</keyword>
<reference evidence="2" key="2">
    <citation type="submission" date="2023-01" db="EMBL/GenBank/DDBJ databases">
        <title>Draft genome sequence of Agaribacter marinus strain NBRC 110023.</title>
        <authorList>
            <person name="Sun Q."/>
            <person name="Mori K."/>
        </authorList>
    </citation>
    <scope>NUCLEOTIDE SEQUENCE</scope>
    <source>
        <strain evidence="2">NBRC 110023</strain>
    </source>
</reference>
<comment type="caution">
    <text evidence="2">The sequence shown here is derived from an EMBL/GenBank/DDBJ whole genome shotgun (WGS) entry which is preliminary data.</text>
</comment>
<evidence type="ECO:0000256" key="1">
    <source>
        <dbReference type="SAM" id="SignalP"/>
    </source>
</evidence>